<feature type="region of interest" description="Disordered" evidence="1">
    <location>
        <begin position="1"/>
        <end position="20"/>
    </location>
</feature>
<keyword evidence="3" id="KW-1185">Reference proteome</keyword>
<dbReference type="InterPro" id="IPR036465">
    <property type="entry name" value="vWFA_dom_sf"/>
</dbReference>
<name>A0A811R2Q8_9POAL</name>
<sequence>MADRHAEGSSSGTGHSDDSCTTQVNAYVKNDAKLQAGSRHSDCTPVMVSITGSSGLTERRERNPIDVVLVLHVHIRYAAPANWHDLVNRATGLLVEKLGDKDRLAVVPALLKEAQIVFGDAVIAPIKPRLLLMSAENKAAAREAVESSEAMRTNSPLMRDLESAESILYGRRSDEKEERAGYIIVISNSNEDLSSVLSWRFRSVHAFGFHSAHNARAMHAITNRGDSTYAVLDKVEGEESNSNNQIAQAFTAIVDKITSAIEPMEIRLKCNEEVLLSEIYAPRICNFISYDKKVGIIWAHARGPSAATNFIILLEIPEDYYEYHNLLEVHAKFGHPPDSIDRKGTLVPVRKGVNGSIQVAAEIVRMQALRIVTEITDDEDHRNDEKLINKLYEWHRNLQKLNFGTEAAHFGTCGLNTCCLGNHTNGGLSGH</sequence>
<evidence type="ECO:0000256" key="1">
    <source>
        <dbReference type="SAM" id="MobiDB-lite"/>
    </source>
</evidence>
<accession>A0A811R2Q8</accession>
<dbReference type="Proteomes" id="UP000604825">
    <property type="component" value="Unassembled WGS sequence"/>
</dbReference>
<organism evidence="2 3">
    <name type="scientific">Miscanthus lutarioriparius</name>
    <dbReference type="NCBI Taxonomy" id="422564"/>
    <lineage>
        <taxon>Eukaryota</taxon>
        <taxon>Viridiplantae</taxon>
        <taxon>Streptophyta</taxon>
        <taxon>Embryophyta</taxon>
        <taxon>Tracheophyta</taxon>
        <taxon>Spermatophyta</taxon>
        <taxon>Magnoliopsida</taxon>
        <taxon>Liliopsida</taxon>
        <taxon>Poales</taxon>
        <taxon>Poaceae</taxon>
        <taxon>PACMAD clade</taxon>
        <taxon>Panicoideae</taxon>
        <taxon>Andropogonodae</taxon>
        <taxon>Andropogoneae</taxon>
        <taxon>Saccharinae</taxon>
        <taxon>Miscanthus</taxon>
    </lineage>
</organism>
<evidence type="ECO:0000313" key="2">
    <source>
        <dbReference type="EMBL" id="CAD6264176.1"/>
    </source>
</evidence>
<comment type="caution">
    <text evidence="2">The sequence shown here is derived from an EMBL/GenBank/DDBJ whole genome shotgun (WGS) entry which is preliminary data.</text>
</comment>
<dbReference type="EMBL" id="CAJGYO010000012">
    <property type="protein sequence ID" value="CAD6264176.1"/>
    <property type="molecule type" value="Genomic_DNA"/>
</dbReference>
<reference evidence="2" key="1">
    <citation type="submission" date="2020-10" db="EMBL/GenBank/DDBJ databases">
        <authorList>
            <person name="Han B."/>
            <person name="Lu T."/>
            <person name="Zhao Q."/>
            <person name="Huang X."/>
            <person name="Zhao Y."/>
        </authorList>
    </citation>
    <scope>NUCLEOTIDE SEQUENCE</scope>
</reference>
<feature type="compositionally biased region" description="Low complexity" evidence="1">
    <location>
        <begin position="8"/>
        <end position="20"/>
    </location>
</feature>
<proteinExistence type="predicted"/>
<dbReference type="PANTHER" id="PTHR10579">
    <property type="entry name" value="CALCIUM-ACTIVATED CHLORIDE CHANNEL REGULATOR"/>
    <property type="match status" value="1"/>
</dbReference>
<evidence type="ECO:0000313" key="3">
    <source>
        <dbReference type="Proteomes" id="UP000604825"/>
    </source>
</evidence>
<protein>
    <submittedName>
        <fullName evidence="2">Uncharacterized protein</fullName>
    </submittedName>
</protein>
<dbReference type="PANTHER" id="PTHR10579:SF112">
    <property type="entry name" value="OS04G0198300 PROTEIN"/>
    <property type="match status" value="1"/>
</dbReference>
<dbReference type="AlphaFoldDB" id="A0A811R2Q8"/>
<dbReference type="Gene3D" id="3.40.50.410">
    <property type="entry name" value="von Willebrand factor, type A domain"/>
    <property type="match status" value="1"/>
</dbReference>
<dbReference type="InterPro" id="IPR051266">
    <property type="entry name" value="CLCR"/>
</dbReference>
<gene>
    <name evidence="2" type="ORF">NCGR_LOCUS47481</name>
</gene>
<dbReference type="OrthoDB" id="679346at2759"/>